<dbReference type="Proteomes" id="UP001301769">
    <property type="component" value="Unassembled WGS sequence"/>
</dbReference>
<keyword evidence="2" id="KW-0418">Kinase</keyword>
<dbReference type="Pfam" id="PF01636">
    <property type="entry name" value="APH"/>
    <property type="match status" value="1"/>
</dbReference>
<name>A0AAN6Y2U2_9PEZI</name>
<feature type="domain" description="Aminoglycoside phosphotransferase" evidence="1">
    <location>
        <begin position="177"/>
        <end position="358"/>
    </location>
</feature>
<comment type="caution">
    <text evidence="2">The sequence shown here is derived from an EMBL/GenBank/DDBJ whole genome shotgun (WGS) entry which is preliminary data.</text>
</comment>
<sequence length="429" mass="47660">MPAPNQAEEDAIAAGIVQNLSKTRYACSSVTQLTGGSANFVYRGILTQPLPWPDADNGGPAKTTVIIKHSTDFVAIDKDFPLDVTRCVGFLPSRISSDPIFLLVNEQIFEESMLDAVAAFHPQINGDDNVIIKTPRLYLFDRQTNTQVIEDLVDTDDLKSVIFLDHDARSLRFGLGPSAALAIGRYLGSWLRSFHDWASAPEQAGVRTSVGENRPMRDLKRMVTYDGLLAVLRNYPDELLGHEIEATLQTIADKMGKEFGKPLPKENEPLEDGWGLIHGDYWSGNVLLPNNSPWKEKPGFGGANKLFIIDWEFAQYGHKAYDLGQMIGDLWERNIFNGVDIVMPVLKGLLEGYGEVSEDMAFRAAMHAGTQLVGWYNRRPRTGALVASREVIVEGLTIGRDLILKGWEKDRKHFQGERSVLAALFPFSA</sequence>
<reference evidence="2" key="1">
    <citation type="journal article" date="2023" name="Mol. Phylogenet. Evol.">
        <title>Genome-scale phylogeny and comparative genomics of the fungal order Sordariales.</title>
        <authorList>
            <person name="Hensen N."/>
            <person name="Bonometti L."/>
            <person name="Westerberg I."/>
            <person name="Brannstrom I.O."/>
            <person name="Guillou S."/>
            <person name="Cros-Aarteil S."/>
            <person name="Calhoun S."/>
            <person name="Haridas S."/>
            <person name="Kuo A."/>
            <person name="Mondo S."/>
            <person name="Pangilinan J."/>
            <person name="Riley R."/>
            <person name="LaButti K."/>
            <person name="Andreopoulos B."/>
            <person name="Lipzen A."/>
            <person name="Chen C."/>
            <person name="Yan M."/>
            <person name="Daum C."/>
            <person name="Ng V."/>
            <person name="Clum A."/>
            <person name="Steindorff A."/>
            <person name="Ohm R.A."/>
            <person name="Martin F."/>
            <person name="Silar P."/>
            <person name="Natvig D.O."/>
            <person name="Lalanne C."/>
            <person name="Gautier V."/>
            <person name="Ament-Velasquez S.L."/>
            <person name="Kruys A."/>
            <person name="Hutchinson M.I."/>
            <person name="Powell A.J."/>
            <person name="Barry K."/>
            <person name="Miller A.N."/>
            <person name="Grigoriev I.V."/>
            <person name="Debuchy R."/>
            <person name="Gladieux P."/>
            <person name="Hiltunen Thoren M."/>
            <person name="Johannesson H."/>
        </authorList>
    </citation>
    <scope>NUCLEOTIDE SEQUENCE</scope>
    <source>
        <strain evidence="2">PSN293</strain>
    </source>
</reference>
<reference evidence="2" key="2">
    <citation type="submission" date="2023-05" db="EMBL/GenBank/DDBJ databases">
        <authorList>
            <consortium name="Lawrence Berkeley National Laboratory"/>
            <person name="Steindorff A."/>
            <person name="Hensen N."/>
            <person name="Bonometti L."/>
            <person name="Westerberg I."/>
            <person name="Brannstrom I.O."/>
            <person name="Guillou S."/>
            <person name="Cros-Aarteil S."/>
            <person name="Calhoun S."/>
            <person name="Haridas S."/>
            <person name="Kuo A."/>
            <person name="Mondo S."/>
            <person name="Pangilinan J."/>
            <person name="Riley R."/>
            <person name="Labutti K."/>
            <person name="Andreopoulos B."/>
            <person name="Lipzen A."/>
            <person name="Chen C."/>
            <person name="Yanf M."/>
            <person name="Daum C."/>
            <person name="Ng V."/>
            <person name="Clum A."/>
            <person name="Ohm R."/>
            <person name="Martin F."/>
            <person name="Silar P."/>
            <person name="Natvig D."/>
            <person name="Lalanne C."/>
            <person name="Gautier V."/>
            <person name="Ament-Velasquez S.L."/>
            <person name="Kruys A."/>
            <person name="Hutchinson M.I."/>
            <person name="Powell A.J."/>
            <person name="Barry K."/>
            <person name="Miller A.N."/>
            <person name="Grigoriev I.V."/>
            <person name="Debuchy R."/>
            <person name="Gladieux P."/>
            <person name="Thoren M.H."/>
            <person name="Johannesson H."/>
        </authorList>
    </citation>
    <scope>NUCLEOTIDE SEQUENCE</scope>
    <source>
        <strain evidence="2">PSN293</strain>
    </source>
</reference>
<dbReference type="EMBL" id="MU858249">
    <property type="protein sequence ID" value="KAK4208317.1"/>
    <property type="molecule type" value="Genomic_DNA"/>
</dbReference>
<evidence type="ECO:0000259" key="1">
    <source>
        <dbReference type="Pfam" id="PF01636"/>
    </source>
</evidence>
<dbReference type="GO" id="GO:0016301">
    <property type="term" value="F:kinase activity"/>
    <property type="evidence" value="ECO:0007669"/>
    <property type="project" value="UniProtKB-KW"/>
</dbReference>
<keyword evidence="3" id="KW-1185">Reference proteome</keyword>
<proteinExistence type="predicted"/>
<protein>
    <submittedName>
        <fullName evidence="2">Kinase-like domain-containing protein</fullName>
    </submittedName>
</protein>
<dbReference type="Gene3D" id="3.30.200.20">
    <property type="entry name" value="Phosphorylase Kinase, domain 1"/>
    <property type="match status" value="1"/>
</dbReference>
<dbReference type="InterPro" id="IPR002575">
    <property type="entry name" value="Aminoglycoside_PTrfase"/>
</dbReference>
<evidence type="ECO:0000313" key="2">
    <source>
        <dbReference type="EMBL" id="KAK4208317.1"/>
    </source>
</evidence>
<accession>A0AAN6Y2U2</accession>
<dbReference type="AlphaFoldDB" id="A0AAN6Y2U2"/>
<gene>
    <name evidence="2" type="ORF">QBC37DRAFT_296972</name>
</gene>
<evidence type="ECO:0000313" key="3">
    <source>
        <dbReference type="Proteomes" id="UP001301769"/>
    </source>
</evidence>
<dbReference type="SUPFAM" id="SSF56112">
    <property type="entry name" value="Protein kinase-like (PK-like)"/>
    <property type="match status" value="1"/>
</dbReference>
<dbReference type="Gene3D" id="3.90.1200.10">
    <property type="match status" value="1"/>
</dbReference>
<keyword evidence="2" id="KW-0808">Transferase</keyword>
<organism evidence="2 3">
    <name type="scientific">Rhypophila decipiens</name>
    <dbReference type="NCBI Taxonomy" id="261697"/>
    <lineage>
        <taxon>Eukaryota</taxon>
        <taxon>Fungi</taxon>
        <taxon>Dikarya</taxon>
        <taxon>Ascomycota</taxon>
        <taxon>Pezizomycotina</taxon>
        <taxon>Sordariomycetes</taxon>
        <taxon>Sordariomycetidae</taxon>
        <taxon>Sordariales</taxon>
        <taxon>Naviculisporaceae</taxon>
        <taxon>Rhypophila</taxon>
    </lineage>
</organism>
<dbReference type="InterPro" id="IPR011009">
    <property type="entry name" value="Kinase-like_dom_sf"/>
</dbReference>